<feature type="transmembrane region" description="Helical" evidence="13">
    <location>
        <begin position="486"/>
        <end position="510"/>
    </location>
</feature>
<feature type="transmembrane region" description="Helical" evidence="13">
    <location>
        <begin position="460"/>
        <end position="480"/>
    </location>
</feature>
<dbReference type="InterPro" id="IPR038377">
    <property type="entry name" value="Na/Glc_symporter_sf"/>
</dbReference>
<evidence type="ECO:0000256" key="12">
    <source>
        <dbReference type="ARBA" id="ARBA00033708"/>
    </source>
</evidence>
<gene>
    <name evidence="14" type="ORF">FYJ85_10155</name>
</gene>
<comment type="subcellular location">
    <subcellularLocation>
        <location evidence="1">Cell membrane</location>
        <topology evidence="1">Multi-pass membrane protein</topology>
    </subcellularLocation>
</comment>
<comment type="catalytic activity">
    <reaction evidence="12">
        <text>L-proline(in) + Na(+)(in) = L-proline(out) + Na(+)(out)</text>
        <dbReference type="Rhea" id="RHEA:28967"/>
        <dbReference type="ChEBI" id="CHEBI:29101"/>
        <dbReference type="ChEBI" id="CHEBI:60039"/>
    </reaction>
</comment>
<dbReference type="InterPro" id="IPR050277">
    <property type="entry name" value="Sodium:Solute_Symporter"/>
</dbReference>
<evidence type="ECO:0000256" key="6">
    <source>
        <dbReference type="ARBA" id="ARBA00022847"/>
    </source>
</evidence>
<sequence length="764" mass="86045">MHWVDWAIMLVPLLMVLGMAFYSGRYVRGVADFLAAGRVAGRYVMSVGDLISGLSVITLVALCESKYQTGYGVEFWGKLFAPVGIIFSLTGFCVYRWRETKALSFGQFLEMRYNRAFRIFASTLRTISEMVTNALGPAIAVNFFIYFLNLPRHFTVFGLSIPMFGFILVVLMTAALICIWPGGRVSLLITDTIQGLLCYPVFLIIIGYILINVSWNGEITPTMADRVSGESFLNPYDVDKLRDFNIFMLIVNLLASILNRASWFGNDTTNVGRTPHEQKMAGILGAWRNGVSYLMLIVIAVLVITIMNHQNYAVRAKEVRDILGTKAAEETIQDPLLRSKVTAAIRAIPEQRHKIGVDEPLSRVKNLDTPVLETVQKLVGDDGEGSFTFQKFRTVYQQQMMAVTLNRTFPVGIIGLFGLLMILLVLSTDDSRIFNASSTIMQDVILPFCRKTLSPKAHLLGLRLCSVAVGIFFLMFSLLFVQLDYITMFMTIMCSLWLGGAGPVMLGGLYSRFGTTAGAFASVLTGSCISIAGIIMQNNWAKHIYPFLVAQEWDEAVGNFLEWCSAPFNPYIVWEMTPEKFPINSFEIFFMAMLCSCIAYVIGSLITCPKGGYNLDRLLHRGIYSIDGEKKISSSWSWGNIWNKLIGITPEYSRGDRIITWSVFLYSFIYQLGISFVLVIVWNFIQPWPDEWWGYYFYITTLIIPGCAGVITTIWFIWGGTKDIIQLFRDLEKRVDNPLDDGRVVGQVSLADKNALEEIDRKRM</sequence>
<dbReference type="GO" id="GO:0006814">
    <property type="term" value="P:sodium ion transport"/>
    <property type="evidence" value="ECO:0007669"/>
    <property type="project" value="UniProtKB-KW"/>
</dbReference>
<dbReference type="PANTHER" id="PTHR48086">
    <property type="entry name" value="SODIUM/PROLINE SYMPORTER-RELATED"/>
    <property type="match status" value="1"/>
</dbReference>
<dbReference type="AlphaFoldDB" id="A0A844G3A3"/>
<evidence type="ECO:0000256" key="10">
    <source>
        <dbReference type="ARBA" id="ARBA00023136"/>
    </source>
</evidence>
<feature type="transmembrane region" description="Helical" evidence="13">
    <location>
        <begin position="517"/>
        <end position="536"/>
    </location>
</feature>
<dbReference type="PROSITE" id="PS50283">
    <property type="entry name" value="NA_SOLUT_SYMP_3"/>
    <property type="match status" value="1"/>
</dbReference>
<evidence type="ECO:0000256" key="4">
    <source>
        <dbReference type="ARBA" id="ARBA00022475"/>
    </source>
</evidence>
<feature type="transmembrane region" description="Helical" evidence="13">
    <location>
        <begin position="409"/>
        <end position="426"/>
    </location>
</feature>
<organism evidence="14 15">
    <name type="scientific">Victivallis lenta</name>
    <dbReference type="NCBI Taxonomy" id="2606640"/>
    <lineage>
        <taxon>Bacteria</taxon>
        <taxon>Pseudomonadati</taxon>
        <taxon>Lentisphaerota</taxon>
        <taxon>Lentisphaeria</taxon>
        <taxon>Victivallales</taxon>
        <taxon>Victivallaceae</taxon>
        <taxon>Victivallis</taxon>
    </lineage>
</organism>
<keyword evidence="3" id="KW-0813">Transport</keyword>
<comment type="similarity">
    <text evidence="2">Belongs to the sodium:solute symporter (SSF) (TC 2.A.21) family.</text>
</comment>
<comment type="caution">
    <text evidence="14">The sequence shown here is derived from an EMBL/GenBank/DDBJ whole genome shotgun (WGS) entry which is preliminary data.</text>
</comment>
<feature type="transmembrane region" description="Helical" evidence="13">
    <location>
        <begin position="130"/>
        <end position="148"/>
    </location>
</feature>
<dbReference type="Proteomes" id="UP000435649">
    <property type="component" value="Unassembled WGS sequence"/>
</dbReference>
<keyword evidence="5 13" id="KW-0812">Transmembrane</keyword>
<feature type="transmembrane region" description="Helical" evidence="13">
    <location>
        <begin position="75"/>
        <end position="95"/>
    </location>
</feature>
<feature type="transmembrane region" description="Helical" evidence="13">
    <location>
        <begin position="154"/>
        <end position="180"/>
    </location>
</feature>
<dbReference type="Gene3D" id="1.20.1730.10">
    <property type="entry name" value="Sodium/glucose cotransporter"/>
    <property type="match status" value="1"/>
</dbReference>
<dbReference type="PANTHER" id="PTHR48086:SF3">
    <property type="entry name" value="SODIUM_PROLINE SYMPORTER"/>
    <property type="match status" value="1"/>
</dbReference>
<evidence type="ECO:0000256" key="9">
    <source>
        <dbReference type="ARBA" id="ARBA00023065"/>
    </source>
</evidence>
<feature type="transmembrane region" description="Helical" evidence="13">
    <location>
        <begin position="43"/>
        <end position="63"/>
    </location>
</feature>
<keyword evidence="10 13" id="KW-0472">Membrane</keyword>
<dbReference type="GO" id="GO:0005886">
    <property type="term" value="C:plasma membrane"/>
    <property type="evidence" value="ECO:0007669"/>
    <property type="project" value="UniProtKB-SubCell"/>
</dbReference>
<dbReference type="EMBL" id="VUNS01000009">
    <property type="protein sequence ID" value="MST97402.1"/>
    <property type="molecule type" value="Genomic_DNA"/>
</dbReference>
<keyword evidence="7 13" id="KW-1133">Transmembrane helix</keyword>
<evidence type="ECO:0000256" key="2">
    <source>
        <dbReference type="ARBA" id="ARBA00006434"/>
    </source>
</evidence>
<accession>A0A844G3A3</accession>
<keyword evidence="15" id="KW-1185">Reference proteome</keyword>
<name>A0A844G3A3_9BACT</name>
<dbReference type="GO" id="GO:0015293">
    <property type="term" value="F:symporter activity"/>
    <property type="evidence" value="ECO:0007669"/>
    <property type="project" value="UniProtKB-KW"/>
</dbReference>
<feature type="transmembrane region" description="Helical" evidence="13">
    <location>
        <begin position="697"/>
        <end position="718"/>
    </location>
</feature>
<evidence type="ECO:0000256" key="8">
    <source>
        <dbReference type="ARBA" id="ARBA00023053"/>
    </source>
</evidence>
<feature type="transmembrane region" description="Helical" evidence="13">
    <location>
        <begin position="6"/>
        <end position="22"/>
    </location>
</feature>
<keyword evidence="9" id="KW-0406">Ion transport</keyword>
<evidence type="ECO:0000256" key="3">
    <source>
        <dbReference type="ARBA" id="ARBA00022448"/>
    </source>
</evidence>
<feature type="transmembrane region" description="Helical" evidence="13">
    <location>
        <begin position="192"/>
        <end position="211"/>
    </location>
</feature>
<keyword evidence="11" id="KW-0739">Sodium transport</keyword>
<feature type="transmembrane region" description="Helical" evidence="13">
    <location>
        <begin position="244"/>
        <end position="265"/>
    </location>
</feature>
<evidence type="ECO:0000256" key="1">
    <source>
        <dbReference type="ARBA" id="ARBA00004651"/>
    </source>
</evidence>
<proteinExistence type="inferred from homology"/>
<reference evidence="14 15" key="1">
    <citation type="submission" date="2019-08" db="EMBL/GenBank/DDBJ databases">
        <title>In-depth cultivation of the pig gut microbiome towards novel bacterial diversity and tailored functional studies.</title>
        <authorList>
            <person name="Wylensek D."/>
            <person name="Hitch T.C.A."/>
            <person name="Clavel T."/>
        </authorList>
    </citation>
    <scope>NUCLEOTIDE SEQUENCE [LARGE SCALE GENOMIC DNA]</scope>
    <source>
        <strain evidence="14 15">BBE-744-WT-12</strain>
    </source>
</reference>
<evidence type="ECO:0000313" key="14">
    <source>
        <dbReference type="EMBL" id="MST97402.1"/>
    </source>
</evidence>
<dbReference type="RefSeq" id="WP_106051773.1">
    <property type="nucleotide sequence ID" value="NZ_VUNS01000009.1"/>
</dbReference>
<evidence type="ECO:0000256" key="5">
    <source>
        <dbReference type="ARBA" id="ARBA00022692"/>
    </source>
</evidence>
<evidence type="ECO:0000256" key="13">
    <source>
        <dbReference type="SAM" id="Phobius"/>
    </source>
</evidence>
<protein>
    <submittedName>
        <fullName evidence="14">Sodium:panthothenate symporter</fullName>
    </submittedName>
</protein>
<keyword evidence="4" id="KW-1003">Cell membrane</keyword>
<evidence type="ECO:0000313" key="15">
    <source>
        <dbReference type="Proteomes" id="UP000435649"/>
    </source>
</evidence>
<feature type="transmembrane region" description="Helical" evidence="13">
    <location>
        <begin position="286"/>
        <end position="307"/>
    </location>
</feature>
<evidence type="ECO:0000256" key="11">
    <source>
        <dbReference type="ARBA" id="ARBA00023201"/>
    </source>
</evidence>
<evidence type="ECO:0000256" key="7">
    <source>
        <dbReference type="ARBA" id="ARBA00022989"/>
    </source>
</evidence>
<feature type="transmembrane region" description="Helical" evidence="13">
    <location>
        <begin position="663"/>
        <end position="685"/>
    </location>
</feature>
<keyword evidence="6" id="KW-0769">Symport</keyword>
<dbReference type="InterPro" id="IPR001734">
    <property type="entry name" value="Na/solute_symporter"/>
</dbReference>
<keyword evidence="8" id="KW-0915">Sodium</keyword>
<feature type="transmembrane region" description="Helical" evidence="13">
    <location>
        <begin position="588"/>
        <end position="608"/>
    </location>
</feature>